<comment type="caution">
    <text evidence="7">The sequence shown here is derived from an EMBL/GenBank/DDBJ whole genome shotgun (WGS) entry which is preliminary data.</text>
</comment>
<evidence type="ECO:0000256" key="4">
    <source>
        <dbReference type="ARBA" id="ARBA00022777"/>
    </source>
</evidence>
<dbReference type="Pfam" id="PF08543">
    <property type="entry name" value="Phos_pyr_kin"/>
    <property type="match status" value="1"/>
</dbReference>
<evidence type="ECO:0000313" key="8">
    <source>
        <dbReference type="Proteomes" id="UP000051181"/>
    </source>
</evidence>
<evidence type="ECO:0000313" key="7">
    <source>
        <dbReference type="EMBL" id="KRK15143.1"/>
    </source>
</evidence>
<dbReference type="EC" id="2.7.1.35" evidence="1"/>
<feature type="domain" description="Pyridoxamine kinase/Phosphomethylpyrimidine kinase" evidence="6">
    <location>
        <begin position="70"/>
        <end position="255"/>
    </location>
</feature>
<dbReference type="GO" id="GO:0005524">
    <property type="term" value="F:ATP binding"/>
    <property type="evidence" value="ECO:0007669"/>
    <property type="project" value="UniProtKB-KW"/>
</dbReference>
<dbReference type="GO" id="GO:0005829">
    <property type="term" value="C:cytosol"/>
    <property type="evidence" value="ECO:0007669"/>
    <property type="project" value="TreeGrafter"/>
</dbReference>
<evidence type="ECO:0000256" key="1">
    <source>
        <dbReference type="ARBA" id="ARBA00012104"/>
    </source>
</evidence>
<dbReference type="EMBL" id="AZCN01000055">
    <property type="protein sequence ID" value="KRK15143.1"/>
    <property type="molecule type" value="Genomic_DNA"/>
</dbReference>
<proteinExistence type="predicted"/>
<gene>
    <name evidence="7" type="ORF">FD22_GL001874</name>
</gene>
<keyword evidence="3" id="KW-0547">Nucleotide-binding</keyword>
<organism evidence="7 8">
    <name type="scientific">Loigolactobacillus coryniformis subsp. coryniformis KCTC 3167 = DSM 20001</name>
    <dbReference type="NCBI Taxonomy" id="913848"/>
    <lineage>
        <taxon>Bacteria</taxon>
        <taxon>Bacillati</taxon>
        <taxon>Bacillota</taxon>
        <taxon>Bacilli</taxon>
        <taxon>Lactobacillales</taxon>
        <taxon>Lactobacillaceae</taxon>
        <taxon>Loigolactobacillus</taxon>
    </lineage>
</organism>
<keyword evidence="2" id="KW-0808">Transferase</keyword>
<dbReference type="GeneID" id="65917684"/>
<sequence length="281" mass="30312">MTLPNQVLISQDLSCVGQVSLGVALPIVATLGLQPAILPTALLSTHTGGFGANTYLDLSQEMQRIIAHWQTLELNFSAVYLGYLGTAALPVMRQHLPTLATPAARILLDPVMGDHGRLYKGFGRSYVAGMRQLAHRATVITPNVTEARLLLELPQDEQPLTLAAAEKLVQQLSAQLSIANVILTGVPLNDGQIGVVGYTERTIWHWSTPQLAGHYFGTGDIFASVCFGLWLHGSTLQSASQQAMEFVQQAIKRTATAATDVRFGVDYAAGFQQLLEQVLPV</sequence>
<dbReference type="InterPro" id="IPR029056">
    <property type="entry name" value="Ribokinase-like"/>
</dbReference>
<accession>A0A0R1F8T1</accession>
<dbReference type="Proteomes" id="UP000051181">
    <property type="component" value="Unassembled WGS sequence"/>
</dbReference>
<keyword evidence="5" id="KW-0067">ATP-binding</keyword>
<dbReference type="InterPro" id="IPR013749">
    <property type="entry name" value="PM/HMP-P_kinase-1"/>
</dbReference>
<reference evidence="7 8" key="1">
    <citation type="journal article" date="2015" name="Genome Announc.">
        <title>Expanding the biotechnology potential of lactobacilli through comparative genomics of 213 strains and associated genera.</title>
        <authorList>
            <person name="Sun Z."/>
            <person name="Harris H.M."/>
            <person name="McCann A."/>
            <person name="Guo C."/>
            <person name="Argimon S."/>
            <person name="Zhang W."/>
            <person name="Yang X."/>
            <person name="Jeffery I.B."/>
            <person name="Cooney J.C."/>
            <person name="Kagawa T.F."/>
            <person name="Liu W."/>
            <person name="Song Y."/>
            <person name="Salvetti E."/>
            <person name="Wrobel A."/>
            <person name="Rasinkangas P."/>
            <person name="Parkhill J."/>
            <person name="Rea M.C."/>
            <person name="O'Sullivan O."/>
            <person name="Ritari J."/>
            <person name="Douillard F.P."/>
            <person name="Paul Ross R."/>
            <person name="Yang R."/>
            <person name="Briner A.E."/>
            <person name="Felis G.E."/>
            <person name="de Vos W.M."/>
            <person name="Barrangou R."/>
            <person name="Klaenhammer T.R."/>
            <person name="Caufield P.W."/>
            <person name="Cui Y."/>
            <person name="Zhang H."/>
            <person name="O'Toole P.W."/>
        </authorList>
    </citation>
    <scope>NUCLEOTIDE SEQUENCE [LARGE SCALE GENOMIC DNA]</scope>
    <source>
        <strain evidence="7 8">DSM 20001</strain>
    </source>
</reference>
<protein>
    <recommendedName>
        <fullName evidence="1">pyridoxal kinase</fullName>
        <ecNumber evidence="1">2.7.1.35</ecNumber>
    </recommendedName>
</protein>
<dbReference type="RefSeq" id="WP_003678041.1">
    <property type="nucleotide sequence ID" value="NZ_AZCN01000055.1"/>
</dbReference>
<name>A0A0R1F8T1_9LACO</name>
<dbReference type="InterPro" id="IPR004625">
    <property type="entry name" value="PyrdxlKinase"/>
</dbReference>
<evidence type="ECO:0000259" key="6">
    <source>
        <dbReference type="Pfam" id="PF08543"/>
    </source>
</evidence>
<dbReference type="SUPFAM" id="SSF53613">
    <property type="entry name" value="Ribokinase-like"/>
    <property type="match status" value="1"/>
</dbReference>
<evidence type="ECO:0000256" key="2">
    <source>
        <dbReference type="ARBA" id="ARBA00022679"/>
    </source>
</evidence>
<dbReference type="eggNOG" id="COG2240">
    <property type="taxonomic scope" value="Bacteria"/>
</dbReference>
<dbReference type="NCBIfam" id="NF005491">
    <property type="entry name" value="PRK07105.1"/>
    <property type="match status" value="1"/>
</dbReference>
<dbReference type="Gene3D" id="3.40.1190.20">
    <property type="match status" value="1"/>
</dbReference>
<dbReference type="PATRIC" id="fig|913848.6.peg.1916"/>
<dbReference type="GO" id="GO:0008478">
    <property type="term" value="F:pyridoxal kinase activity"/>
    <property type="evidence" value="ECO:0007669"/>
    <property type="project" value="UniProtKB-EC"/>
</dbReference>
<evidence type="ECO:0000256" key="3">
    <source>
        <dbReference type="ARBA" id="ARBA00022741"/>
    </source>
</evidence>
<evidence type="ECO:0000256" key="5">
    <source>
        <dbReference type="ARBA" id="ARBA00022840"/>
    </source>
</evidence>
<dbReference type="GO" id="GO:0009443">
    <property type="term" value="P:pyridoxal 5'-phosphate salvage"/>
    <property type="evidence" value="ECO:0007669"/>
    <property type="project" value="InterPro"/>
</dbReference>
<dbReference type="PANTHER" id="PTHR10534">
    <property type="entry name" value="PYRIDOXAL KINASE"/>
    <property type="match status" value="1"/>
</dbReference>
<dbReference type="AlphaFoldDB" id="A0A0R1F8T1"/>
<keyword evidence="4 7" id="KW-0418">Kinase</keyword>
<dbReference type="PANTHER" id="PTHR10534:SF2">
    <property type="entry name" value="PYRIDOXAL KINASE"/>
    <property type="match status" value="1"/>
</dbReference>